<evidence type="ECO:0000313" key="2">
    <source>
        <dbReference type="Proteomes" id="UP001314263"/>
    </source>
</evidence>
<dbReference type="InterPro" id="IPR042253">
    <property type="entry name" value="Pglycerate_mutase_ApgM_sf"/>
</dbReference>
<dbReference type="GO" id="GO:0004619">
    <property type="term" value="F:phosphoglycerate mutase activity"/>
    <property type="evidence" value="ECO:0007669"/>
    <property type="project" value="InterPro"/>
</dbReference>
<dbReference type="PANTHER" id="PTHR31209">
    <property type="entry name" value="COFACTOR-INDEPENDENT PHOSPHOGLYCERATE MUTASE"/>
    <property type="match status" value="1"/>
</dbReference>
<dbReference type="EMBL" id="CAUYUE010000004">
    <property type="protein sequence ID" value="CAK0771189.1"/>
    <property type="molecule type" value="Genomic_DNA"/>
</dbReference>
<dbReference type="InterPro" id="IPR004456">
    <property type="entry name" value="Pglycerate_mutase_ApgM"/>
</dbReference>
<reference evidence="1 2" key="1">
    <citation type="submission" date="2023-10" db="EMBL/GenBank/DDBJ databases">
        <authorList>
            <person name="Maclean D."/>
            <person name="Macfadyen A."/>
        </authorList>
    </citation>
    <scope>NUCLEOTIDE SEQUENCE [LARGE SCALE GENOMIC DNA]</scope>
</reference>
<proteinExistence type="predicted"/>
<gene>
    <name evidence="1" type="ORF">CVIRNUC_003842</name>
</gene>
<dbReference type="AlphaFoldDB" id="A0AAV1I1Q6"/>
<protein>
    <submittedName>
        <fullName evidence="1">Uncharacterized protein</fullName>
    </submittedName>
</protein>
<dbReference type="Gene3D" id="3.30.70.2130">
    <property type="entry name" value="Metalloenzyme domain"/>
    <property type="match status" value="1"/>
</dbReference>
<keyword evidence="2" id="KW-1185">Reference proteome</keyword>
<evidence type="ECO:0000313" key="1">
    <source>
        <dbReference type="EMBL" id="CAK0771189.1"/>
    </source>
</evidence>
<organism evidence="1 2">
    <name type="scientific">Coccomyxa viridis</name>
    <dbReference type="NCBI Taxonomy" id="1274662"/>
    <lineage>
        <taxon>Eukaryota</taxon>
        <taxon>Viridiplantae</taxon>
        <taxon>Chlorophyta</taxon>
        <taxon>core chlorophytes</taxon>
        <taxon>Trebouxiophyceae</taxon>
        <taxon>Trebouxiophyceae incertae sedis</taxon>
        <taxon>Coccomyxaceae</taxon>
        <taxon>Coccomyxa</taxon>
    </lineage>
</organism>
<name>A0AAV1I1Q6_9CHLO</name>
<comment type="caution">
    <text evidence="1">The sequence shown here is derived from an EMBL/GenBank/DDBJ whole genome shotgun (WGS) entry which is preliminary data.</text>
</comment>
<dbReference type="Proteomes" id="UP001314263">
    <property type="component" value="Unassembled WGS sequence"/>
</dbReference>
<accession>A0AAV1I1Q6</accession>
<dbReference type="PANTHER" id="PTHR31209:SF0">
    <property type="entry name" value="METALLOENZYME DOMAIN-CONTAINING PROTEIN"/>
    <property type="match status" value="1"/>
</dbReference>
<dbReference type="Pfam" id="PF10143">
    <property type="entry name" value="PhosphMutase"/>
    <property type="match status" value="1"/>
</dbReference>
<sequence>MGAGIDMQPGDIAFKCNFATLDSASGIVTSRRADRNFEDAGPLFCADLNGCQSA</sequence>